<comment type="caution">
    <text evidence="10">The sequence shown here is derived from an EMBL/GenBank/DDBJ whole genome shotgun (WGS) entry which is preliminary data.</text>
</comment>
<keyword evidence="3" id="KW-1003">Cell membrane</keyword>
<feature type="transmembrane region" description="Helical" evidence="8">
    <location>
        <begin position="58"/>
        <end position="76"/>
    </location>
</feature>
<dbReference type="GO" id="GO:0016413">
    <property type="term" value="F:O-acetyltransferase activity"/>
    <property type="evidence" value="ECO:0007669"/>
    <property type="project" value="TreeGrafter"/>
</dbReference>
<feature type="transmembrane region" description="Helical" evidence="8">
    <location>
        <begin position="303"/>
        <end position="322"/>
    </location>
</feature>
<dbReference type="GO" id="GO:0005886">
    <property type="term" value="C:plasma membrane"/>
    <property type="evidence" value="ECO:0007669"/>
    <property type="project" value="UniProtKB-SubCell"/>
</dbReference>
<dbReference type="AlphaFoldDB" id="A0A934KDR1"/>
<proteinExistence type="inferred from homology"/>
<keyword evidence="6 8" id="KW-0472">Membrane</keyword>
<feature type="transmembrane region" description="Helical" evidence="8">
    <location>
        <begin position="97"/>
        <end position="114"/>
    </location>
</feature>
<feature type="region of interest" description="Disordered" evidence="7">
    <location>
        <begin position="370"/>
        <end position="393"/>
    </location>
</feature>
<feature type="transmembrane region" description="Helical" evidence="8">
    <location>
        <begin position="157"/>
        <end position="177"/>
    </location>
</feature>
<evidence type="ECO:0000259" key="9">
    <source>
        <dbReference type="Pfam" id="PF01757"/>
    </source>
</evidence>
<feature type="transmembrane region" description="Helical" evidence="8">
    <location>
        <begin position="223"/>
        <end position="243"/>
    </location>
</feature>
<dbReference type="EMBL" id="JAEKNN010000018">
    <property type="protein sequence ID" value="MBJ7608534.1"/>
    <property type="molecule type" value="Genomic_DNA"/>
</dbReference>
<comment type="similarity">
    <text evidence="2">Belongs to the acyltransferase 3 family.</text>
</comment>
<evidence type="ECO:0000313" key="10">
    <source>
        <dbReference type="EMBL" id="MBJ7608534.1"/>
    </source>
</evidence>
<sequence>MADDTTRADAMTDTAQPSGPARLQSAELLRALATVCVVVIHTTHWPGRALLYDDIATLSRFAVPAFMLLTGVLLSYRLGANPLNRGVFLRRRFSRSLIPWLAWAPVYIVFGWFFDVEPAHTVAGVADYISYGVGHLWFLLLIPQMYLMFVVWPRRNLWLWAAAAMALQTTLCIYRLYGTMPPGLVEDFFLWHGFQLLPFWIGYFAVGVAAGRSLLGRGEPARVNWLAVAVSAAVAVAGGWLLIAVGYDNAPHAGFREGTGGFLLPLEPVFVLGIVAVVWLVGRSVLELGGGIAWVSRRLSDNSLGVYILHPMLVYAIGRPLLGALNSGLAGSLVSFLALTAWGLGAATLTSIALSRTPLAIAVGMRWRPPRQPRSRLASAAPRGGEGAPRTRA</sequence>
<feature type="transmembrane region" description="Helical" evidence="8">
    <location>
        <begin position="28"/>
        <end position="46"/>
    </location>
</feature>
<feature type="transmembrane region" description="Helical" evidence="8">
    <location>
        <begin position="342"/>
        <end position="367"/>
    </location>
</feature>
<name>A0A934KDR1_9BACT</name>
<keyword evidence="10" id="KW-0012">Acyltransferase</keyword>
<dbReference type="PANTHER" id="PTHR40074:SF2">
    <property type="entry name" value="O-ACETYLTRANSFERASE WECH"/>
    <property type="match status" value="1"/>
</dbReference>
<dbReference type="Proteomes" id="UP000614410">
    <property type="component" value="Unassembled WGS sequence"/>
</dbReference>
<organism evidence="10 11">
    <name type="scientific">Candidatus Amunia macphersoniae</name>
    <dbReference type="NCBI Taxonomy" id="3127014"/>
    <lineage>
        <taxon>Bacteria</taxon>
        <taxon>Bacillati</taxon>
        <taxon>Candidatus Dormiibacterota</taxon>
        <taxon>Candidatus Dormibacteria</taxon>
        <taxon>Candidatus Aeolococcales</taxon>
        <taxon>Candidatus Aeolococcaceae</taxon>
        <taxon>Candidatus Amunia</taxon>
    </lineage>
</organism>
<feature type="transmembrane region" description="Helical" evidence="8">
    <location>
        <begin position="134"/>
        <end position="152"/>
    </location>
</feature>
<protein>
    <submittedName>
        <fullName evidence="10">Acyltransferase</fullName>
    </submittedName>
</protein>
<keyword evidence="5 8" id="KW-1133">Transmembrane helix</keyword>
<evidence type="ECO:0000256" key="3">
    <source>
        <dbReference type="ARBA" id="ARBA00022475"/>
    </source>
</evidence>
<feature type="domain" description="Acyltransferase 3" evidence="9">
    <location>
        <begin position="26"/>
        <end position="349"/>
    </location>
</feature>
<reference evidence="10 11" key="1">
    <citation type="submission" date="2020-10" db="EMBL/GenBank/DDBJ databases">
        <title>Ca. Dormibacterota MAGs.</title>
        <authorList>
            <person name="Montgomery K."/>
        </authorList>
    </citation>
    <scope>NUCLEOTIDE SEQUENCE [LARGE SCALE GENOMIC DNA]</scope>
    <source>
        <strain evidence="10">Mitchell_Peninsula_5</strain>
    </source>
</reference>
<gene>
    <name evidence="10" type="ORF">JF887_03760</name>
</gene>
<evidence type="ECO:0000256" key="5">
    <source>
        <dbReference type="ARBA" id="ARBA00022989"/>
    </source>
</evidence>
<comment type="subcellular location">
    <subcellularLocation>
        <location evidence="1">Cell membrane</location>
        <topology evidence="1">Multi-pass membrane protein</topology>
    </subcellularLocation>
</comment>
<evidence type="ECO:0000256" key="2">
    <source>
        <dbReference type="ARBA" id="ARBA00007400"/>
    </source>
</evidence>
<keyword evidence="4 8" id="KW-0812">Transmembrane</keyword>
<accession>A0A934KDR1</accession>
<dbReference type="InterPro" id="IPR002656">
    <property type="entry name" value="Acyl_transf_3_dom"/>
</dbReference>
<evidence type="ECO:0000313" key="11">
    <source>
        <dbReference type="Proteomes" id="UP000614410"/>
    </source>
</evidence>
<dbReference type="GO" id="GO:0009246">
    <property type="term" value="P:enterobacterial common antigen biosynthetic process"/>
    <property type="evidence" value="ECO:0007669"/>
    <property type="project" value="TreeGrafter"/>
</dbReference>
<feature type="transmembrane region" description="Helical" evidence="8">
    <location>
        <begin position="189"/>
        <end position="211"/>
    </location>
</feature>
<feature type="transmembrane region" description="Helical" evidence="8">
    <location>
        <begin position="263"/>
        <end position="282"/>
    </location>
</feature>
<keyword evidence="10" id="KW-0808">Transferase</keyword>
<evidence type="ECO:0000256" key="4">
    <source>
        <dbReference type="ARBA" id="ARBA00022692"/>
    </source>
</evidence>
<evidence type="ECO:0000256" key="8">
    <source>
        <dbReference type="SAM" id="Phobius"/>
    </source>
</evidence>
<dbReference type="PANTHER" id="PTHR40074">
    <property type="entry name" value="O-ACETYLTRANSFERASE WECH"/>
    <property type="match status" value="1"/>
</dbReference>
<evidence type="ECO:0000256" key="6">
    <source>
        <dbReference type="ARBA" id="ARBA00023136"/>
    </source>
</evidence>
<dbReference type="Pfam" id="PF01757">
    <property type="entry name" value="Acyl_transf_3"/>
    <property type="match status" value="1"/>
</dbReference>
<evidence type="ECO:0000256" key="7">
    <source>
        <dbReference type="SAM" id="MobiDB-lite"/>
    </source>
</evidence>
<evidence type="ECO:0000256" key="1">
    <source>
        <dbReference type="ARBA" id="ARBA00004651"/>
    </source>
</evidence>